<accession>A0A418WPR1</accession>
<keyword evidence="7" id="KW-1185">Reference proteome</keyword>
<keyword evidence="6" id="KW-0966">Cell projection</keyword>
<dbReference type="Pfam" id="PF02561">
    <property type="entry name" value="FliS"/>
    <property type="match status" value="1"/>
</dbReference>
<reference evidence="6 7" key="1">
    <citation type="submission" date="2018-09" db="EMBL/GenBank/DDBJ databases">
        <authorList>
            <person name="Zhu H."/>
        </authorList>
    </citation>
    <scope>NUCLEOTIDE SEQUENCE [LARGE SCALE GENOMIC DNA]</scope>
    <source>
        <strain evidence="6 7">K2R01-6</strain>
    </source>
</reference>
<evidence type="ECO:0000256" key="3">
    <source>
        <dbReference type="ARBA" id="ARBA00022490"/>
    </source>
</evidence>
<evidence type="ECO:0000313" key="6">
    <source>
        <dbReference type="EMBL" id="RJF93213.1"/>
    </source>
</evidence>
<dbReference type="Proteomes" id="UP000286100">
    <property type="component" value="Unassembled WGS sequence"/>
</dbReference>
<dbReference type="RefSeq" id="WP_119759491.1">
    <property type="nucleotide sequence ID" value="NZ_QYUM01000002.1"/>
</dbReference>
<dbReference type="GO" id="GO:0071973">
    <property type="term" value="P:bacterial-type flagellum-dependent cell motility"/>
    <property type="evidence" value="ECO:0007669"/>
    <property type="project" value="TreeGrafter"/>
</dbReference>
<dbReference type="EMBL" id="QYUM01000002">
    <property type="protein sequence ID" value="RJF93213.1"/>
    <property type="molecule type" value="Genomic_DNA"/>
</dbReference>
<evidence type="ECO:0000256" key="5">
    <source>
        <dbReference type="ARBA" id="ARBA00023186"/>
    </source>
</evidence>
<evidence type="ECO:0000256" key="1">
    <source>
        <dbReference type="ARBA" id="ARBA00004514"/>
    </source>
</evidence>
<dbReference type="InterPro" id="IPR036584">
    <property type="entry name" value="FliS_sf"/>
</dbReference>
<keyword evidence="3" id="KW-0963">Cytoplasm</keyword>
<dbReference type="OrthoDB" id="7355300at2"/>
<dbReference type="AlphaFoldDB" id="A0A418WPR1"/>
<comment type="subcellular location">
    <subcellularLocation>
        <location evidence="1">Cytoplasm</location>
        <location evidence="1">Cytosol</location>
    </subcellularLocation>
</comment>
<evidence type="ECO:0000256" key="4">
    <source>
        <dbReference type="ARBA" id="ARBA00022795"/>
    </source>
</evidence>
<comment type="similarity">
    <text evidence="2">Belongs to the FliS family.</text>
</comment>
<comment type="caution">
    <text evidence="6">The sequence shown here is derived from an EMBL/GenBank/DDBJ whole genome shotgun (WGS) entry which is preliminary data.</text>
</comment>
<protein>
    <submittedName>
        <fullName evidence="6">Flagellar protein FliS</fullName>
    </submittedName>
</protein>
<keyword evidence="4" id="KW-1005">Bacterial flagellum biogenesis</keyword>
<evidence type="ECO:0000256" key="2">
    <source>
        <dbReference type="ARBA" id="ARBA00008787"/>
    </source>
</evidence>
<sequence>MFRAAARPSGASAQYGQIDLNARIASASPHGLVSILFEELQRAMGMMRKSVHPHRRSEALSRALSILQSLNDTLNFDAGGQIAESLSAIYGEARRLLLKGSREQDVAAVAEAEAIIAEIAQSWTAMGEGAAVSS</sequence>
<evidence type="ECO:0000313" key="7">
    <source>
        <dbReference type="Proteomes" id="UP000286100"/>
    </source>
</evidence>
<keyword evidence="5" id="KW-0143">Chaperone</keyword>
<gene>
    <name evidence="6" type="ORF">D3876_02310</name>
</gene>
<dbReference type="PANTHER" id="PTHR34773:SF1">
    <property type="entry name" value="FLAGELLAR SECRETION CHAPERONE FLIS"/>
    <property type="match status" value="1"/>
</dbReference>
<keyword evidence="6" id="KW-0282">Flagellum</keyword>
<dbReference type="Gene3D" id="1.20.120.340">
    <property type="entry name" value="Flagellar protein FliS"/>
    <property type="match status" value="1"/>
</dbReference>
<dbReference type="GO" id="GO:0005829">
    <property type="term" value="C:cytosol"/>
    <property type="evidence" value="ECO:0007669"/>
    <property type="project" value="UniProtKB-SubCell"/>
</dbReference>
<dbReference type="InterPro" id="IPR003713">
    <property type="entry name" value="FliS"/>
</dbReference>
<dbReference type="GO" id="GO:0044780">
    <property type="term" value="P:bacterial-type flagellum assembly"/>
    <property type="evidence" value="ECO:0007669"/>
    <property type="project" value="InterPro"/>
</dbReference>
<organism evidence="6 7">
    <name type="scientific">Sphingomonas cavernae</name>
    <dbReference type="NCBI Taxonomy" id="2320861"/>
    <lineage>
        <taxon>Bacteria</taxon>
        <taxon>Pseudomonadati</taxon>
        <taxon>Pseudomonadota</taxon>
        <taxon>Alphaproteobacteria</taxon>
        <taxon>Sphingomonadales</taxon>
        <taxon>Sphingomonadaceae</taxon>
        <taxon>Sphingomonas</taxon>
    </lineage>
</organism>
<proteinExistence type="inferred from homology"/>
<dbReference type="PANTHER" id="PTHR34773">
    <property type="entry name" value="FLAGELLAR SECRETION CHAPERONE FLIS"/>
    <property type="match status" value="1"/>
</dbReference>
<name>A0A418WPR1_9SPHN</name>
<keyword evidence="6" id="KW-0969">Cilium</keyword>
<dbReference type="SUPFAM" id="SSF101116">
    <property type="entry name" value="Flagellar export chaperone FliS"/>
    <property type="match status" value="1"/>
</dbReference>